<evidence type="ECO:0000313" key="1">
    <source>
        <dbReference type="EMBL" id="GFO33345.1"/>
    </source>
</evidence>
<sequence>MDNIRAKIRHIARLLKGMKRRETQIKDLESAITPKFCFLVVETIKYLSVERDSPKLATTLGHYLKQLSVLKKSLALIAGVEDIHKQAFDFDTLFDAHLNSHVSAVANRRLKLRTLNKDRYQDTSNQRSCGTQRFPWG</sequence>
<keyword evidence="2" id="KW-1185">Reference proteome</keyword>
<dbReference type="EMBL" id="BLXT01006771">
    <property type="protein sequence ID" value="GFO33345.1"/>
    <property type="molecule type" value="Genomic_DNA"/>
</dbReference>
<gene>
    <name evidence="1" type="ORF">PoB_005985000</name>
</gene>
<protein>
    <submittedName>
        <fullName evidence="1">Uncharacterized protein</fullName>
    </submittedName>
</protein>
<reference evidence="1 2" key="1">
    <citation type="journal article" date="2021" name="Elife">
        <title>Chloroplast acquisition without the gene transfer in kleptoplastic sea slugs, Plakobranchus ocellatus.</title>
        <authorList>
            <person name="Maeda T."/>
            <person name="Takahashi S."/>
            <person name="Yoshida T."/>
            <person name="Shimamura S."/>
            <person name="Takaki Y."/>
            <person name="Nagai Y."/>
            <person name="Toyoda A."/>
            <person name="Suzuki Y."/>
            <person name="Arimoto A."/>
            <person name="Ishii H."/>
            <person name="Satoh N."/>
            <person name="Nishiyama T."/>
            <person name="Hasebe M."/>
            <person name="Maruyama T."/>
            <person name="Minagawa J."/>
            <person name="Obokata J."/>
            <person name="Shigenobu S."/>
        </authorList>
    </citation>
    <scope>NUCLEOTIDE SEQUENCE [LARGE SCALE GENOMIC DNA]</scope>
</reference>
<dbReference type="PANTHER" id="PTHR33480">
    <property type="entry name" value="SET DOMAIN-CONTAINING PROTEIN-RELATED"/>
    <property type="match status" value="1"/>
</dbReference>
<name>A0AAV4CMZ0_9GAST</name>
<dbReference type="Proteomes" id="UP000735302">
    <property type="component" value="Unassembled WGS sequence"/>
</dbReference>
<accession>A0AAV4CMZ0</accession>
<organism evidence="1 2">
    <name type="scientific">Plakobranchus ocellatus</name>
    <dbReference type="NCBI Taxonomy" id="259542"/>
    <lineage>
        <taxon>Eukaryota</taxon>
        <taxon>Metazoa</taxon>
        <taxon>Spiralia</taxon>
        <taxon>Lophotrochozoa</taxon>
        <taxon>Mollusca</taxon>
        <taxon>Gastropoda</taxon>
        <taxon>Heterobranchia</taxon>
        <taxon>Euthyneura</taxon>
        <taxon>Panpulmonata</taxon>
        <taxon>Sacoglossa</taxon>
        <taxon>Placobranchoidea</taxon>
        <taxon>Plakobranchidae</taxon>
        <taxon>Plakobranchus</taxon>
    </lineage>
</organism>
<comment type="caution">
    <text evidence="1">The sequence shown here is derived from an EMBL/GenBank/DDBJ whole genome shotgun (WGS) entry which is preliminary data.</text>
</comment>
<dbReference type="AlphaFoldDB" id="A0AAV4CMZ0"/>
<proteinExistence type="predicted"/>
<evidence type="ECO:0000313" key="2">
    <source>
        <dbReference type="Proteomes" id="UP000735302"/>
    </source>
</evidence>